<protein>
    <recommendedName>
        <fullName evidence="1">DUF985 domain-containing protein</fullName>
    </recommendedName>
</protein>
<dbReference type="EMBL" id="VSSQ01000033">
    <property type="protein sequence ID" value="MPL66595.1"/>
    <property type="molecule type" value="Genomic_DNA"/>
</dbReference>
<organism evidence="2">
    <name type="scientific">bioreactor metagenome</name>
    <dbReference type="NCBI Taxonomy" id="1076179"/>
    <lineage>
        <taxon>unclassified sequences</taxon>
        <taxon>metagenomes</taxon>
        <taxon>ecological metagenomes</taxon>
    </lineage>
</organism>
<dbReference type="InterPro" id="IPR009327">
    <property type="entry name" value="Cupin_DUF985"/>
</dbReference>
<dbReference type="AlphaFoldDB" id="A0A644THW7"/>
<feature type="domain" description="DUF985" evidence="1">
    <location>
        <begin position="4"/>
        <end position="133"/>
    </location>
</feature>
<name>A0A644THW7_9ZZZZ</name>
<dbReference type="Gene3D" id="2.60.120.10">
    <property type="entry name" value="Jelly Rolls"/>
    <property type="match status" value="1"/>
</dbReference>
<evidence type="ECO:0000259" key="1">
    <source>
        <dbReference type="Pfam" id="PF06172"/>
    </source>
</evidence>
<gene>
    <name evidence="2" type="ORF">SDC9_12282</name>
</gene>
<sequence length="154" mass="17385">MGAKEVIDYLGLVPHPEGGFFKRVFCSENKSGDGNFLMSSIYYLLEKDDFSAFHRLGSVEVWFFHIGEPISIYLLNKDGSLETHSLSSQIGDKFQLAIEPNTWFAADIPSKKGFALLSCAVSPEFSFTNFELAKKEDLIKEFPQHKSIISHLTR</sequence>
<dbReference type="CDD" id="cd06121">
    <property type="entry name" value="cupin_YML079wp"/>
    <property type="match status" value="1"/>
</dbReference>
<dbReference type="Pfam" id="PF06172">
    <property type="entry name" value="Cupin_5"/>
    <property type="match status" value="1"/>
</dbReference>
<dbReference type="PANTHER" id="PTHR33387:SF3">
    <property type="entry name" value="DUF985 DOMAIN-CONTAINING PROTEIN"/>
    <property type="match status" value="1"/>
</dbReference>
<dbReference type="PANTHER" id="PTHR33387">
    <property type="entry name" value="RMLC-LIKE JELLY ROLL FOLD PROTEIN"/>
    <property type="match status" value="1"/>
</dbReference>
<evidence type="ECO:0000313" key="2">
    <source>
        <dbReference type="EMBL" id="MPL66595.1"/>
    </source>
</evidence>
<dbReference type="InterPro" id="IPR039935">
    <property type="entry name" value="YML079W-like"/>
</dbReference>
<proteinExistence type="predicted"/>
<comment type="caution">
    <text evidence="2">The sequence shown here is derived from an EMBL/GenBank/DDBJ whole genome shotgun (WGS) entry which is preliminary data.</text>
</comment>
<dbReference type="InterPro" id="IPR014710">
    <property type="entry name" value="RmlC-like_jellyroll"/>
</dbReference>
<dbReference type="InterPro" id="IPR011051">
    <property type="entry name" value="RmlC_Cupin_sf"/>
</dbReference>
<reference evidence="2" key="1">
    <citation type="submission" date="2019-08" db="EMBL/GenBank/DDBJ databases">
        <authorList>
            <person name="Kucharzyk K."/>
            <person name="Murdoch R.W."/>
            <person name="Higgins S."/>
            <person name="Loffler F."/>
        </authorList>
    </citation>
    <scope>NUCLEOTIDE SEQUENCE</scope>
</reference>
<dbReference type="SUPFAM" id="SSF51182">
    <property type="entry name" value="RmlC-like cupins"/>
    <property type="match status" value="1"/>
</dbReference>
<accession>A0A644THW7</accession>